<dbReference type="PROSITE" id="PS51257">
    <property type="entry name" value="PROKAR_LIPOPROTEIN"/>
    <property type="match status" value="1"/>
</dbReference>
<dbReference type="InterPro" id="IPR006260">
    <property type="entry name" value="TonB/TolA_C"/>
</dbReference>
<gene>
    <name evidence="13" type="ORF">DEO45_11905</name>
</gene>
<protein>
    <submittedName>
        <fullName evidence="13">Energy transducer TonB</fullName>
    </submittedName>
</protein>
<dbReference type="PROSITE" id="PS52015">
    <property type="entry name" value="TONB_CTD"/>
    <property type="match status" value="1"/>
</dbReference>
<dbReference type="OrthoDB" id="5957885at2"/>
<dbReference type="InterPro" id="IPR037682">
    <property type="entry name" value="TonB_C"/>
</dbReference>
<dbReference type="GO" id="GO:0055085">
    <property type="term" value="P:transmembrane transport"/>
    <property type="evidence" value="ECO:0007669"/>
    <property type="project" value="InterPro"/>
</dbReference>
<dbReference type="InterPro" id="IPR051045">
    <property type="entry name" value="TonB-dependent_transducer"/>
</dbReference>
<dbReference type="RefSeq" id="WP_114343918.1">
    <property type="nucleotide sequence ID" value="NZ_QFWQ01000007.1"/>
</dbReference>
<organism evidence="13 14">
    <name type="scientific">Rhodanobacter denitrificans</name>
    <dbReference type="NCBI Taxonomy" id="666685"/>
    <lineage>
        <taxon>Bacteria</taxon>
        <taxon>Pseudomonadati</taxon>
        <taxon>Pseudomonadota</taxon>
        <taxon>Gammaproteobacteria</taxon>
        <taxon>Lysobacterales</taxon>
        <taxon>Rhodanobacteraceae</taxon>
        <taxon>Rhodanobacter</taxon>
    </lineage>
</organism>
<comment type="similarity">
    <text evidence="2">Belongs to the TonB family.</text>
</comment>
<evidence type="ECO:0000256" key="10">
    <source>
        <dbReference type="SAM" id="MobiDB-lite"/>
    </source>
</evidence>
<evidence type="ECO:0000256" key="4">
    <source>
        <dbReference type="ARBA" id="ARBA00022475"/>
    </source>
</evidence>
<evidence type="ECO:0000256" key="3">
    <source>
        <dbReference type="ARBA" id="ARBA00022448"/>
    </source>
</evidence>
<feature type="domain" description="TonB C-terminal" evidence="12">
    <location>
        <begin position="57"/>
        <end position="153"/>
    </location>
</feature>
<sequence length="277" mass="30010">MRWIPAAALCCLSLAGCAAIPAQKPVDDMASTPAPPQPFLSPRPLPPPPPPPPSGYFANPAAMRSFYKAPVYPGFEAIYGVQGTTMLLILIGKQGSPLDIKVVRSSGSRNLDRAAITAAIAWRFRPEIKYGYAVDGYVRVPVVFTDTLTNEPDWWQAYRQAPISVDRVPIGYTSVAAAVAGVAARVHQAVYDGTGDQFHIYRIYDAHLAPHELWYFTDISTDRAMAVRYTFAGTPDHPMTNVAVLCDHADLCGQRMAAVMSGPYAIRMAARGGDAVK</sequence>
<evidence type="ECO:0000256" key="2">
    <source>
        <dbReference type="ARBA" id="ARBA00006555"/>
    </source>
</evidence>
<dbReference type="EMBL" id="QFWQ01000007">
    <property type="protein sequence ID" value="RCS29201.1"/>
    <property type="molecule type" value="Genomic_DNA"/>
</dbReference>
<feature type="compositionally biased region" description="Pro residues" evidence="10">
    <location>
        <begin position="33"/>
        <end position="54"/>
    </location>
</feature>
<dbReference type="SUPFAM" id="SSF74653">
    <property type="entry name" value="TolA/TonB C-terminal domain"/>
    <property type="match status" value="1"/>
</dbReference>
<dbReference type="PANTHER" id="PTHR33446">
    <property type="entry name" value="PROTEIN TONB-RELATED"/>
    <property type="match status" value="1"/>
</dbReference>
<proteinExistence type="inferred from homology"/>
<name>A0A368KB88_9GAMM</name>
<feature type="signal peptide" evidence="11">
    <location>
        <begin position="1"/>
        <end position="18"/>
    </location>
</feature>
<keyword evidence="14" id="KW-1185">Reference proteome</keyword>
<dbReference type="GO" id="GO:0098797">
    <property type="term" value="C:plasma membrane protein complex"/>
    <property type="evidence" value="ECO:0007669"/>
    <property type="project" value="TreeGrafter"/>
</dbReference>
<keyword evidence="9" id="KW-0472">Membrane</keyword>
<keyword evidence="7" id="KW-0653">Protein transport</keyword>
<keyword evidence="11" id="KW-0732">Signal</keyword>
<evidence type="ECO:0000256" key="5">
    <source>
        <dbReference type="ARBA" id="ARBA00022519"/>
    </source>
</evidence>
<evidence type="ECO:0000256" key="1">
    <source>
        <dbReference type="ARBA" id="ARBA00004383"/>
    </source>
</evidence>
<evidence type="ECO:0000256" key="7">
    <source>
        <dbReference type="ARBA" id="ARBA00022927"/>
    </source>
</evidence>
<evidence type="ECO:0000256" key="6">
    <source>
        <dbReference type="ARBA" id="ARBA00022692"/>
    </source>
</evidence>
<reference evidence="13 14" key="1">
    <citation type="submission" date="2018-05" db="EMBL/GenBank/DDBJ databases">
        <title>Draft genome sequence of Rhodanobacter denitrificans Yn1 isolated from gold copper mine.</title>
        <authorList>
            <person name="Yang N."/>
            <person name="Mazhar H.S."/>
            <person name="Rensing C."/>
        </authorList>
    </citation>
    <scope>NUCLEOTIDE SEQUENCE [LARGE SCALE GENOMIC DNA]</scope>
    <source>
        <strain evidence="13 14">Yn1</strain>
    </source>
</reference>
<dbReference type="Proteomes" id="UP000252387">
    <property type="component" value="Unassembled WGS sequence"/>
</dbReference>
<keyword evidence="3" id="KW-0813">Transport</keyword>
<comment type="subcellular location">
    <subcellularLocation>
        <location evidence="1">Cell inner membrane</location>
        <topology evidence="1">Single-pass membrane protein</topology>
        <orientation evidence="1">Periplasmic side</orientation>
    </subcellularLocation>
</comment>
<comment type="caution">
    <text evidence="13">The sequence shown here is derived from an EMBL/GenBank/DDBJ whole genome shotgun (WGS) entry which is preliminary data.</text>
</comment>
<dbReference type="AlphaFoldDB" id="A0A368KB88"/>
<evidence type="ECO:0000313" key="13">
    <source>
        <dbReference type="EMBL" id="RCS29201.1"/>
    </source>
</evidence>
<evidence type="ECO:0000256" key="11">
    <source>
        <dbReference type="SAM" id="SignalP"/>
    </source>
</evidence>
<evidence type="ECO:0000256" key="8">
    <source>
        <dbReference type="ARBA" id="ARBA00022989"/>
    </source>
</evidence>
<dbReference type="Gene3D" id="3.30.1150.10">
    <property type="match status" value="1"/>
</dbReference>
<keyword evidence="6" id="KW-0812">Transmembrane</keyword>
<keyword evidence="4" id="KW-1003">Cell membrane</keyword>
<keyword evidence="5" id="KW-0997">Cell inner membrane</keyword>
<accession>A0A368KB88</accession>
<evidence type="ECO:0000313" key="14">
    <source>
        <dbReference type="Proteomes" id="UP000252387"/>
    </source>
</evidence>
<dbReference type="PANTHER" id="PTHR33446:SF2">
    <property type="entry name" value="PROTEIN TONB"/>
    <property type="match status" value="1"/>
</dbReference>
<evidence type="ECO:0000259" key="12">
    <source>
        <dbReference type="PROSITE" id="PS52015"/>
    </source>
</evidence>
<keyword evidence="8" id="KW-1133">Transmembrane helix</keyword>
<evidence type="ECO:0000256" key="9">
    <source>
        <dbReference type="ARBA" id="ARBA00023136"/>
    </source>
</evidence>
<dbReference type="NCBIfam" id="TIGR01352">
    <property type="entry name" value="tonB_Cterm"/>
    <property type="match status" value="1"/>
</dbReference>
<feature type="chain" id="PRO_5017010525" evidence="11">
    <location>
        <begin position="19"/>
        <end position="277"/>
    </location>
</feature>
<dbReference type="GO" id="GO:0015031">
    <property type="term" value="P:protein transport"/>
    <property type="evidence" value="ECO:0007669"/>
    <property type="project" value="UniProtKB-KW"/>
</dbReference>
<dbReference type="Pfam" id="PF03544">
    <property type="entry name" value="TonB_C"/>
    <property type="match status" value="1"/>
</dbReference>
<feature type="region of interest" description="Disordered" evidence="10">
    <location>
        <begin position="28"/>
        <end position="54"/>
    </location>
</feature>
<dbReference type="GO" id="GO:0031992">
    <property type="term" value="F:energy transducer activity"/>
    <property type="evidence" value="ECO:0007669"/>
    <property type="project" value="TreeGrafter"/>
</dbReference>